<feature type="domain" description="ABC transporter" evidence="19">
    <location>
        <begin position="456"/>
        <end position="693"/>
    </location>
</feature>
<keyword evidence="9" id="KW-0809">Transit peptide</keyword>
<dbReference type="GO" id="GO:0005743">
    <property type="term" value="C:mitochondrial inner membrane"/>
    <property type="evidence" value="ECO:0007669"/>
    <property type="project" value="UniProtKB-SubCell"/>
</dbReference>
<evidence type="ECO:0000256" key="14">
    <source>
        <dbReference type="ARBA" id="ARBA00023136"/>
    </source>
</evidence>
<keyword evidence="14 18" id="KW-0472">Membrane</keyword>
<keyword evidence="10" id="KW-0630">Potassium</keyword>
<evidence type="ECO:0000256" key="11">
    <source>
        <dbReference type="ARBA" id="ARBA00022989"/>
    </source>
</evidence>
<evidence type="ECO:0000256" key="6">
    <source>
        <dbReference type="ARBA" id="ARBA00022741"/>
    </source>
</evidence>
<gene>
    <name evidence="21" type="ORF">FSP39_003998</name>
</gene>
<dbReference type="PANTHER" id="PTHR43394:SF17">
    <property type="entry name" value="MITOCHONDRIAL POTASSIUM CHANNEL ATP-BINDING SUBUNIT"/>
    <property type="match status" value="1"/>
</dbReference>
<dbReference type="GO" id="GO:0016887">
    <property type="term" value="F:ATP hydrolysis activity"/>
    <property type="evidence" value="ECO:0007669"/>
    <property type="project" value="InterPro"/>
</dbReference>
<evidence type="ECO:0000256" key="15">
    <source>
        <dbReference type="ARBA" id="ARBA00040439"/>
    </source>
</evidence>
<keyword evidence="8" id="KW-0067">ATP-binding</keyword>
<dbReference type="FunFam" id="1.20.1560.10:FF:000016">
    <property type="entry name" value="ATP-binding cassette sub-family B member 8, mitochondrial"/>
    <property type="match status" value="1"/>
</dbReference>
<reference evidence="21" key="1">
    <citation type="submission" date="2019-08" db="EMBL/GenBank/DDBJ databases">
        <title>The improved chromosome-level genome for the pearl oyster Pinctada fucata martensii using PacBio sequencing and Hi-C.</title>
        <authorList>
            <person name="Zheng Z."/>
        </authorList>
    </citation>
    <scope>NUCLEOTIDE SEQUENCE</scope>
    <source>
        <strain evidence="21">ZZ-2019</strain>
        <tissue evidence="21">Adductor muscle</tissue>
    </source>
</reference>
<evidence type="ECO:0000313" key="22">
    <source>
        <dbReference type="Proteomes" id="UP001186944"/>
    </source>
</evidence>
<dbReference type="InterPro" id="IPR017871">
    <property type="entry name" value="ABC_transporter-like_CS"/>
</dbReference>
<keyword evidence="13" id="KW-0496">Mitochondrion</keyword>
<dbReference type="PROSITE" id="PS50893">
    <property type="entry name" value="ABC_TRANSPORTER_2"/>
    <property type="match status" value="1"/>
</dbReference>
<evidence type="ECO:0000256" key="9">
    <source>
        <dbReference type="ARBA" id="ARBA00022946"/>
    </source>
</evidence>
<name>A0AA89BYL8_PINIB</name>
<evidence type="ECO:0000256" key="7">
    <source>
        <dbReference type="ARBA" id="ARBA00022792"/>
    </source>
</evidence>
<evidence type="ECO:0000313" key="21">
    <source>
        <dbReference type="EMBL" id="KAK3101490.1"/>
    </source>
</evidence>
<feature type="transmembrane region" description="Helical" evidence="18">
    <location>
        <begin position="183"/>
        <end position="204"/>
    </location>
</feature>
<dbReference type="InterPro" id="IPR039421">
    <property type="entry name" value="Type_1_exporter"/>
</dbReference>
<evidence type="ECO:0000256" key="16">
    <source>
        <dbReference type="ARBA" id="ARBA00041416"/>
    </source>
</evidence>
<keyword evidence="22" id="KW-1185">Reference proteome</keyword>
<dbReference type="Pfam" id="PF00005">
    <property type="entry name" value="ABC_tran"/>
    <property type="match status" value="1"/>
</dbReference>
<dbReference type="Gene3D" id="3.40.50.300">
    <property type="entry name" value="P-loop containing nucleotide triphosphate hydrolases"/>
    <property type="match status" value="1"/>
</dbReference>
<dbReference type="EMBL" id="VSWD01000005">
    <property type="protein sequence ID" value="KAK3101490.1"/>
    <property type="molecule type" value="Genomic_DNA"/>
</dbReference>
<dbReference type="PROSITE" id="PS50929">
    <property type="entry name" value="ABC_TM1F"/>
    <property type="match status" value="1"/>
</dbReference>
<dbReference type="SUPFAM" id="SSF52540">
    <property type="entry name" value="P-loop containing nucleoside triphosphate hydrolases"/>
    <property type="match status" value="1"/>
</dbReference>
<dbReference type="InterPro" id="IPR027417">
    <property type="entry name" value="P-loop_NTPase"/>
</dbReference>
<keyword evidence="6" id="KW-0547">Nucleotide-binding</keyword>
<dbReference type="AlphaFoldDB" id="A0AA89BYL8"/>
<organism evidence="21 22">
    <name type="scientific">Pinctada imbricata</name>
    <name type="common">Atlantic pearl-oyster</name>
    <name type="synonym">Pinctada martensii</name>
    <dbReference type="NCBI Taxonomy" id="66713"/>
    <lineage>
        <taxon>Eukaryota</taxon>
        <taxon>Metazoa</taxon>
        <taxon>Spiralia</taxon>
        <taxon>Lophotrochozoa</taxon>
        <taxon>Mollusca</taxon>
        <taxon>Bivalvia</taxon>
        <taxon>Autobranchia</taxon>
        <taxon>Pteriomorphia</taxon>
        <taxon>Pterioida</taxon>
        <taxon>Pterioidea</taxon>
        <taxon>Pteriidae</taxon>
        <taxon>Pinctada</taxon>
    </lineage>
</organism>
<proteinExistence type="inferred from homology"/>
<dbReference type="PIRSF" id="PIRSF002773">
    <property type="entry name" value="ABC_prm/ATPase_B"/>
    <property type="match status" value="1"/>
</dbReference>
<evidence type="ECO:0000256" key="1">
    <source>
        <dbReference type="ARBA" id="ARBA00004448"/>
    </source>
</evidence>
<dbReference type="Pfam" id="PF00664">
    <property type="entry name" value="ABC_membrane"/>
    <property type="match status" value="1"/>
</dbReference>
<dbReference type="InterPro" id="IPR011527">
    <property type="entry name" value="ABC1_TM_dom"/>
</dbReference>
<evidence type="ECO:0000259" key="19">
    <source>
        <dbReference type="PROSITE" id="PS50893"/>
    </source>
</evidence>
<protein>
    <recommendedName>
        <fullName evidence="15">Mitochondrial potassium channel ATP-binding subunit</fullName>
    </recommendedName>
    <alternativeName>
        <fullName evidence="17">ATP-binding cassette sub-family B member 8, mitochondrial</fullName>
    </alternativeName>
    <alternativeName>
        <fullName evidence="16">Mitochondrial sulfonylurea-receptor</fullName>
    </alternativeName>
</protein>
<evidence type="ECO:0000256" key="18">
    <source>
        <dbReference type="SAM" id="Phobius"/>
    </source>
</evidence>
<evidence type="ECO:0000256" key="4">
    <source>
        <dbReference type="ARBA" id="ARBA00022538"/>
    </source>
</evidence>
<dbReference type="CDD" id="cd03249">
    <property type="entry name" value="ABC_MTABC3_MDL1_MDL2"/>
    <property type="match status" value="1"/>
</dbReference>
<comment type="subcellular location">
    <subcellularLocation>
        <location evidence="1">Mitochondrion inner membrane</location>
        <topology evidence="1">Multi-pass membrane protein</topology>
    </subcellularLocation>
</comment>
<keyword evidence="11 18" id="KW-1133">Transmembrane helix</keyword>
<keyword evidence="7" id="KW-0999">Mitochondrion inner membrane</keyword>
<dbReference type="Proteomes" id="UP001186944">
    <property type="component" value="Unassembled WGS sequence"/>
</dbReference>
<evidence type="ECO:0000256" key="3">
    <source>
        <dbReference type="ARBA" id="ARBA00022448"/>
    </source>
</evidence>
<evidence type="ECO:0000256" key="13">
    <source>
        <dbReference type="ARBA" id="ARBA00023128"/>
    </source>
</evidence>
<feature type="transmembrane region" description="Helical" evidence="18">
    <location>
        <begin position="129"/>
        <end position="153"/>
    </location>
</feature>
<evidence type="ECO:0000256" key="5">
    <source>
        <dbReference type="ARBA" id="ARBA00022692"/>
    </source>
</evidence>
<dbReference type="GO" id="GO:0006813">
    <property type="term" value="P:potassium ion transport"/>
    <property type="evidence" value="ECO:0007669"/>
    <property type="project" value="UniProtKB-KW"/>
</dbReference>
<feature type="transmembrane region" description="Helical" evidence="18">
    <location>
        <begin position="278"/>
        <end position="300"/>
    </location>
</feature>
<evidence type="ECO:0000256" key="10">
    <source>
        <dbReference type="ARBA" id="ARBA00022958"/>
    </source>
</evidence>
<dbReference type="FunFam" id="3.40.50.300:FF:000403">
    <property type="entry name" value="ATP-binding cassette sub-family B member 8, mitochondrial"/>
    <property type="match status" value="1"/>
</dbReference>
<comment type="caution">
    <text evidence="21">The sequence shown here is derived from an EMBL/GenBank/DDBJ whole genome shotgun (WGS) entry which is preliminary data.</text>
</comment>
<keyword evidence="12" id="KW-0406">Ion transport</keyword>
<dbReference type="GO" id="GO:0005524">
    <property type="term" value="F:ATP binding"/>
    <property type="evidence" value="ECO:0007669"/>
    <property type="project" value="UniProtKB-KW"/>
</dbReference>
<evidence type="ECO:0000259" key="20">
    <source>
        <dbReference type="PROSITE" id="PS50929"/>
    </source>
</evidence>
<feature type="domain" description="ABC transmembrane type-1" evidence="20">
    <location>
        <begin position="134"/>
        <end position="421"/>
    </location>
</feature>
<evidence type="ECO:0000256" key="17">
    <source>
        <dbReference type="ARBA" id="ARBA00042968"/>
    </source>
</evidence>
<dbReference type="SMART" id="SM00382">
    <property type="entry name" value="AAA"/>
    <property type="match status" value="1"/>
</dbReference>
<evidence type="ECO:0000256" key="2">
    <source>
        <dbReference type="ARBA" id="ARBA00007577"/>
    </source>
</evidence>
<dbReference type="InterPro" id="IPR003439">
    <property type="entry name" value="ABC_transporter-like_ATP-bd"/>
</dbReference>
<dbReference type="GO" id="GO:0090374">
    <property type="term" value="P:oligopeptide export from mitochondrion"/>
    <property type="evidence" value="ECO:0007669"/>
    <property type="project" value="TreeGrafter"/>
</dbReference>
<dbReference type="InterPro" id="IPR036640">
    <property type="entry name" value="ABC1_TM_sf"/>
</dbReference>
<keyword evidence="3" id="KW-0813">Transport</keyword>
<dbReference type="PROSITE" id="PS00211">
    <property type="entry name" value="ABC_TRANSPORTER_1"/>
    <property type="match status" value="1"/>
</dbReference>
<sequence length="713" mass="78776">MTPIDFGIKRAKVKFIGLGFYKPFVQYDSKQIYVKWQQKKFHSAGHKNLFIQRCLSLLKGQNFSSGLISKIGIGLISAGGCALLKLRFSGIVFCAPKVKHSRVIDKSKDGDKEPGFDWREFGKMLWPEIWYLMAAVVCAIAAAIVNIQVPLLLGDVVNVVSKLTRENVREFIEDIKRPAIKLMSYYGLQGVLTFCYISLLSMVGENVAARMRTRLFESLLSQDVEFFDKHKTGELVDRLTSDIQDFKSSFKLCISQGLKASTQTLGCFGTLYVISPKLTGLMIAVIPTIIGFGTLLGSGLRSLSKKAQDQVSKSTAVADEALGNVRTVRAFAMETKEYELYDREVESARKLNIKLGVGIGAFQGLSNVALNGIVLGTLFAGGSLMASHQISAGDLMSFLVASQTIERSLAQISFLFGNVVRGLSAGARAFEFINSKPSIPLHGGKKIVYHELEGVIEFKDVNFSYPTRKEQQVLKDFNLTVPKGKVVALVGLSGGGKSTVAALIERFYDVNSGQITIDGEDIKNLDPSWLRGRAIGFINQEPVLFATSVMENIRYGRPDATDVEVREAAVLANAHNFIKSFPDGYNTVLGERGVTVSGGQKQRIAIARALIKNPSVLVLDEATSALDAESEKIVQEALDNVVRGRTVLIIAHRLSTIRDADIIAVVSNGRIVEKGTHTELKKEKGLYWELIRKQELEEEIEEYQRTHWDRFHM</sequence>
<comment type="similarity">
    <text evidence="2">Belongs to the ABC transporter superfamily. ABCB family. Multidrug resistance exporter (TC 3.A.1.201) subfamily.</text>
</comment>
<dbReference type="Gene3D" id="1.20.1560.10">
    <property type="entry name" value="ABC transporter type 1, transmembrane domain"/>
    <property type="match status" value="1"/>
</dbReference>
<evidence type="ECO:0000256" key="12">
    <source>
        <dbReference type="ARBA" id="ARBA00023065"/>
    </source>
</evidence>
<dbReference type="CDD" id="cd18574">
    <property type="entry name" value="ABC_6TM_ABCB8_like"/>
    <property type="match status" value="1"/>
</dbReference>
<dbReference type="GO" id="GO:0015421">
    <property type="term" value="F:ABC-type oligopeptide transporter activity"/>
    <property type="evidence" value="ECO:0007669"/>
    <property type="project" value="TreeGrafter"/>
</dbReference>
<accession>A0AA89BYL8</accession>
<keyword evidence="5 18" id="KW-0812">Transmembrane</keyword>
<keyword evidence="4" id="KW-0633">Potassium transport</keyword>
<dbReference type="SUPFAM" id="SSF90123">
    <property type="entry name" value="ABC transporter transmembrane region"/>
    <property type="match status" value="1"/>
</dbReference>
<dbReference type="InterPro" id="IPR003593">
    <property type="entry name" value="AAA+_ATPase"/>
</dbReference>
<evidence type="ECO:0000256" key="8">
    <source>
        <dbReference type="ARBA" id="ARBA00022840"/>
    </source>
</evidence>
<dbReference type="PANTHER" id="PTHR43394">
    <property type="entry name" value="ATP-DEPENDENT PERMEASE MDL1, MITOCHONDRIAL"/>
    <property type="match status" value="1"/>
</dbReference>